<dbReference type="PANTHER" id="PTHR46321">
    <property type="entry name" value="KIF1-BINDING PROTEIN"/>
    <property type="match status" value="1"/>
</dbReference>
<evidence type="ECO:0000256" key="6">
    <source>
        <dbReference type="ARBA" id="ARBA00030697"/>
    </source>
</evidence>
<evidence type="ECO:0000256" key="4">
    <source>
        <dbReference type="ARBA" id="ARBA00022490"/>
    </source>
</evidence>
<dbReference type="SUPFAM" id="SSF48452">
    <property type="entry name" value="TPR-like"/>
    <property type="match status" value="1"/>
</dbReference>
<evidence type="ECO:0000256" key="5">
    <source>
        <dbReference type="ARBA" id="ARBA00023212"/>
    </source>
</evidence>
<evidence type="ECO:0000256" key="7">
    <source>
        <dbReference type="ARBA" id="ARBA00045179"/>
    </source>
</evidence>
<keyword evidence="5" id="KW-0206">Cytoskeleton</keyword>
<comment type="function">
    <text evidence="7">Activator of KIF1B plus-end-directed microtubule motor activity. Required for organization of axonal microtubules, and axonal outgrowth and maintenance during peripheral and central nervous system development.</text>
</comment>
<reference evidence="8" key="3">
    <citation type="submission" date="2025-09" db="UniProtKB">
        <authorList>
            <consortium name="Ensembl"/>
        </authorList>
    </citation>
    <scope>IDENTIFICATION</scope>
</reference>
<dbReference type="InterPro" id="IPR022083">
    <property type="entry name" value="KBP"/>
</dbReference>
<dbReference type="PANTHER" id="PTHR46321:SF1">
    <property type="entry name" value="KIF-BINDING PROTEIN"/>
    <property type="match status" value="1"/>
</dbReference>
<dbReference type="STRING" id="51511.ENSCSAVP00000001988"/>
<evidence type="ECO:0000256" key="2">
    <source>
        <dbReference type="ARBA" id="ARBA00010305"/>
    </source>
</evidence>
<accession>H2Y9J0</accession>
<reference evidence="9" key="1">
    <citation type="submission" date="2003-08" db="EMBL/GenBank/DDBJ databases">
        <authorList>
            <person name="Birren B."/>
            <person name="Nusbaum C."/>
            <person name="Abebe A."/>
            <person name="Abouelleil A."/>
            <person name="Adekoya E."/>
            <person name="Ait-zahra M."/>
            <person name="Allen N."/>
            <person name="Allen T."/>
            <person name="An P."/>
            <person name="Anderson M."/>
            <person name="Anderson S."/>
            <person name="Arachchi H."/>
            <person name="Armbruster J."/>
            <person name="Bachantsang P."/>
            <person name="Baldwin J."/>
            <person name="Barry A."/>
            <person name="Bayul T."/>
            <person name="Blitshsteyn B."/>
            <person name="Bloom T."/>
            <person name="Blye J."/>
            <person name="Boguslavskiy L."/>
            <person name="Borowsky M."/>
            <person name="Boukhgalter B."/>
            <person name="Brunache A."/>
            <person name="Butler J."/>
            <person name="Calixte N."/>
            <person name="Calvo S."/>
            <person name="Camarata J."/>
            <person name="Campo K."/>
            <person name="Chang J."/>
            <person name="Cheshatsang Y."/>
            <person name="Citroen M."/>
            <person name="Collymore A."/>
            <person name="Considine T."/>
            <person name="Cook A."/>
            <person name="Cooke P."/>
            <person name="Corum B."/>
            <person name="Cuomo C."/>
            <person name="David R."/>
            <person name="Dawoe T."/>
            <person name="Degray S."/>
            <person name="Dodge S."/>
            <person name="Dooley K."/>
            <person name="Dorje P."/>
            <person name="Dorjee K."/>
            <person name="Dorris L."/>
            <person name="Duffey N."/>
            <person name="Dupes A."/>
            <person name="Elkins T."/>
            <person name="Engels R."/>
            <person name="Erickson J."/>
            <person name="Farina A."/>
            <person name="Faro S."/>
            <person name="Ferreira P."/>
            <person name="Fischer H."/>
            <person name="Fitzgerald M."/>
            <person name="Foley K."/>
            <person name="Gage D."/>
            <person name="Galagan J."/>
            <person name="Gearin G."/>
            <person name="Gnerre S."/>
            <person name="Gnirke A."/>
            <person name="Goyette A."/>
            <person name="Graham J."/>
            <person name="Grandbois E."/>
            <person name="Gyaltsen K."/>
            <person name="Hafez N."/>
            <person name="Hagopian D."/>
            <person name="Hagos B."/>
            <person name="Hall J."/>
            <person name="Hatcher B."/>
            <person name="Heller A."/>
            <person name="Higgins H."/>
            <person name="Honan T."/>
            <person name="Horn A."/>
            <person name="Houde N."/>
            <person name="Hughes L."/>
            <person name="Hulme W."/>
            <person name="Husby E."/>
            <person name="Iliev I."/>
            <person name="Jaffe D."/>
            <person name="Jones C."/>
            <person name="Kamal M."/>
            <person name="Kamat A."/>
            <person name="Kamvysselis M."/>
            <person name="Karlsson E."/>
            <person name="Kells C."/>
            <person name="Kieu A."/>
            <person name="Kisner P."/>
            <person name="Kodira C."/>
            <person name="Kulbokas E."/>
            <person name="Labutti K."/>
            <person name="Lama D."/>
            <person name="Landers T."/>
            <person name="Leger J."/>
            <person name="Levine S."/>
            <person name="Lewis D."/>
            <person name="Lewis T."/>
            <person name="Lindblad-toh K."/>
            <person name="Liu X."/>
            <person name="Lokyitsang T."/>
            <person name="Lokyitsang Y."/>
            <person name="Lucien O."/>
            <person name="Lui A."/>
            <person name="Ma L.J."/>
            <person name="Mabbitt R."/>
            <person name="Macdonald J."/>
            <person name="Maclean C."/>
            <person name="Major J."/>
            <person name="Manning J."/>
            <person name="Marabella R."/>
            <person name="Maru K."/>
            <person name="Matthews C."/>
            <person name="Mauceli E."/>
            <person name="Mccarthy M."/>
            <person name="Mcdonough S."/>
            <person name="Mcghee T."/>
            <person name="Meldrim J."/>
            <person name="Meneus L."/>
            <person name="Mesirov J."/>
            <person name="Mihalev A."/>
            <person name="Mihova T."/>
            <person name="Mikkelsen T."/>
            <person name="Mlenga V."/>
            <person name="Moru K."/>
            <person name="Mozes J."/>
            <person name="Mulrain L."/>
            <person name="Munson G."/>
            <person name="Naylor J."/>
            <person name="Newes C."/>
            <person name="Nguyen C."/>
            <person name="Nguyen N."/>
            <person name="Nguyen T."/>
            <person name="Nicol R."/>
            <person name="Nielsen C."/>
            <person name="Nizzari M."/>
            <person name="Norbu C."/>
            <person name="Norbu N."/>
            <person name="O'donnell P."/>
            <person name="Okoawo O."/>
            <person name="O'leary S."/>
            <person name="Omotosho B."/>
            <person name="O'neill K."/>
            <person name="Osman S."/>
            <person name="Parker S."/>
            <person name="Perrin D."/>
            <person name="Phunkhang P."/>
            <person name="Piqani B."/>
            <person name="Purcell S."/>
            <person name="Rachupka T."/>
            <person name="Ramasamy U."/>
            <person name="Rameau R."/>
            <person name="Ray V."/>
            <person name="Raymond C."/>
            <person name="Retta R."/>
            <person name="Richardson S."/>
            <person name="Rise C."/>
            <person name="Rodriguez J."/>
            <person name="Rogers J."/>
            <person name="Rogov P."/>
            <person name="Rutman M."/>
            <person name="Schupbach R."/>
            <person name="Seaman C."/>
            <person name="Settipalli S."/>
            <person name="Sharpe T."/>
            <person name="Sheridan J."/>
            <person name="Sherpa N."/>
            <person name="Shi J."/>
            <person name="Smirnov S."/>
            <person name="Smith C."/>
            <person name="Sougnez C."/>
            <person name="Spencer B."/>
            <person name="Stalker J."/>
            <person name="Stange-thomann N."/>
            <person name="Stavropoulos S."/>
            <person name="Stetson K."/>
            <person name="Stone C."/>
            <person name="Stone S."/>
            <person name="Stubbs M."/>
            <person name="Talamas J."/>
            <person name="Tchuinga P."/>
            <person name="Tenzing P."/>
            <person name="Tesfaye S."/>
            <person name="Theodore J."/>
            <person name="Thoulutsang Y."/>
            <person name="Topham K."/>
            <person name="Towey S."/>
            <person name="Tsamla T."/>
            <person name="Tsomo N."/>
            <person name="Vallee D."/>
            <person name="Vassiliev H."/>
            <person name="Venkataraman V."/>
            <person name="Vinson J."/>
            <person name="Vo A."/>
            <person name="Wade C."/>
            <person name="Wang S."/>
            <person name="Wangchuk T."/>
            <person name="Wangdi T."/>
            <person name="Whittaker C."/>
            <person name="Wilkinson J."/>
            <person name="Wu Y."/>
            <person name="Wyman D."/>
            <person name="Yadav S."/>
            <person name="Yang S."/>
            <person name="Yang X."/>
            <person name="Yeager S."/>
            <person name="Yee E."/>
            <person name="Young G."/>
            <person name="Zainoun J."/>
            <person name="Zembeck L."/>
            <person name="Zimmer A."/>
            <person name="Zody M."/>
            <person name="Lander E."/>
        </authorList>
    </citation>
    <scope>NUCLEOTIDE SEQUENCE [LARGE SCALE GENOMIC DNA]</scope>
</reference>
<keyword evidence="4" id="KW-0963">Cytoplasm</keyword>
<dbReference type="OMA" id="WAVNCAC"/>
<reference evidence="8" key="2">
    <citation type="submission" date="2025-08" db="UniProtKB">
        <authorList>
            <consortium name="Ensembl"/>
        </authorList>
    </citation>
    <scope>IDENTIFICATION</scope>
</reference>
<dbReference type="Pfam" id="PF12309">
    <property type="entry name" value="KBP_C"/>
    <property type="match status" value="1"/>
</dbReference>
<evidence type="ECO:0000313" key="8">
    <source>
        <dbReference type="Ensembl" id="ENSCSAVP00000001988.1"/>
    </source>
</evidence>
<evidence type="ECO:0000313" key="9">
    <source>
        <dbReference type="Proteomes" id="UP000007875"/>
    </source>
</evidence>
<proteinExistence type="inferred from homology"/>
<evidence type="ECO:0000256" key="3">
    <source>
        <dbReference type="ARBA" id="ARBA00016840"/>
    </source>
</evidence>
<organism evidence="8 9">
    <name type="scientific">Ciona savignyi</name>
    <name type="common">Pacific transparent sea squirt</name>
    <dbReference type="NCBI Taxonomy" id="51511"/>
    <lineage>
        <taxon>Eukaryota</taxon>
        <taxon>Metazoa</taxon>
        <taxon>Chordata</taxon>
        <taxon>Tunicata</taxon>
        <taxon>Ascidiacea</taxon>
        <taxon>Phlebobranchia</taxon>
        <taxon>Cionidae</taxon>
        <taxon>Ciona</taxon>
    </lineage>
</organism>
<dbReference type="GeneTree" id="ENSGT00390000013819"/>
<dbReference type="HOGENOM" id="CLU_060760_0_0_1"/>
<dbReference type="AlphaFoldDB" id="H2Y9J0"/>
<dbReference type="Proteomes" id="UP000007875">
    <property type="component" value="Unassembled WGS sequence"/>
</dbReference>
<evidence type="ECO:0000256" key="1">
    <source>
        <dbReference type="ARBA" id="ARBA00004245"/>
    </source>
</evidence>
<comment type="subcellular location">
    <subcellularLocation>
        <location evidence="1">Cytoplasm</location>
        <location evidence="1">Cytoskeleton</location>
    </subcellularLocation>
</comment>
<name>H2Y9J0_CIOSA</name>
<keyword evidence="9" id="KW-1185">Reference proteome</keyword>
<dbReference type="Ensembl" id="ENSCSAVT00000002022.1">
    <property type="protein sequence ID" value="ENSCSAVP00000001988.1"/>
    <property type="gene ID" value="ENSCSAVG00000001160.1"/>
</dbReference>
<dbReference type="GO" id="GO:0005856">
    <property type="term" value="C:cytoskeleton"/>
    <property type="evidence" value="ECO:0007669"/>
    <property type="project" value="UniProtKB-SubCell"/>
</dbReference>
<comment type="similarity">
    <text evidence="2">Belongs to the KIF-binding protein family.</text>
</comment>
<dbReference type="eggNOG" id="ENOG502QPZT">
    <property type="taxonomic scope" value="Eukaryota"/>
</dbReference>
<sequence length="246" mass="28117">MSDSSYIYQEKYLRAKELNAATSDPEKNPFKSKYEARNLLQNIREDVHKLREDRDGDVILSSAEAAVEYLIAVNFINTEEVSAGQEILNHIIEVSDGKLEKDPRFVSTIIAVNNELGLLWSSREEGINKAYEHLTKAEQLYQDFVKNSDETPLCIDDHFVSDVTDRKQAFESLHTNTLYYLAQAHKALGNNDESALFCKKTLQRQLEMKTLVPLEWAVNCACLSQYYITMNMFSEAKHCLACANFV</sequence>
<protein>
    <recommendedName>
        <fullName evidence="3">KIF-binding protein</fullName>
    </recommendedName>
    <alternativeName>
        <fullName evidence="6">KIF1-binding protein</fullName>
    </alternativeName>
</protein>
<dbReference type="InParanoid" id="H2Y9J0"/>
<dbReference type="InterPro" id="IPR011990">
    <property type="entry name" value="TPR-like_helical_dom_sf"/>
</dbReference>